<accession>H1SBS0</accession>
<dbReference type="InterPro" id="IPR003736">
    <property type="entry name" value="PAAI_dom"/>
</dbReference>
<proteinExistence type="predicted"/>
<dbReference type="InterPro" id="IPR003673">
    <property type="entry name" value="CoA-Trfase_fam_III"/>
</dbReference>
<dbReference type="Gene3D" id="3.40.50.10540">
    <property type="entry name" value="Crotonobetainyl-coa:carnitine coa-transferase, domain 1"/>
    <property type="match status" value="1"/>
</dbReference>
<name>H1SBS0_9BURK</name>
<dbReference type="Pfam" id="PF02515">
    <property type="entry name" value="CoA_transf_3"/>
    <property type="match status" value="1"/>
</dbReference>
<dbReference type="GO" id="GO:0016289">
    <property type="term" value="F:acyl-CoA hydrolase activity"/>
    <property type="evidence" value="ECO:0007669"/>
    <property type="project" value="UniProtKB-ARBA"/>
</dbReference>
<dbReference type="PATRIC" id="fig|1127483.3.peg.5626"/>
<dbReference type="Gene3D" id="3.30.1540.10">
    <property type="entry name" value="formyl-coa transferase, domain 3"/>
    <property type="match status" value="1"/>
</dbReference>
<organism evidence="3 4">
    <name type="scientific">Cupriavidus basilensis OR16</name>
    <dbReference type="NCBI Taxonomy" id="1127483"/>
    <lineage>
        <taxon>Bacteria</taxon>
        <taxon>Pseudomonadati</taxon>
        <taxon>Pseudomonadota</taxon>
        <taxon>Betaproteobacteria</taxon>
        <taxon>Burkholderiales</taxon>
        <taxon>Burkholderiaceae</taxon>
        <taxon>Cupriavidus</taxon>
    </lineage>
</organism>
<gene>
    <name evidence="3" type="ORF">OR16_28189</name>
</gene>
<dbReference type="AlphaFoldDB" id="H1SBS0"/>
<dbReference type="SUPFAM" id="SSF54637">
    <property type="entry name" value="Thioesterase/thiol ester dehydrase-isomerase"/>
    <property type="match status" value="1"/>
</dbReference>
<evidence type="ECO:0000313" key="4">
    <source>
        <dbReference type="Proteomes" id="UP000005808"/>
    </source>
</evidence>
<dbReference type="InterPro" id="IPR044855">
    <property type="entry name" value="CoA-Trfase_III_dom3_sf"/>
</dbReference>
<dbReference type="Gene3D" id="3.10.129.10">
    <property type="entry name" value="Hotdog Thioesterase"/>
    <property type="match status" value="1"/>
</dbReference>
<dbReference type="CDD" id="cd03443">
    <property type="entry name" value="PaaI_thioesterase"/>
    <property type="match status" value="1"/>
</dbReference>
<evidence type="ECO:0000313" key="3">
    <source>
        <dbReference type="EMBL" id="EHP40062.1"/>
    </source>
</evidence>
<dbReference type="EMBL" id="AHJE01000075">
    <property type="protein sequence ID" value="EHP40062.1"/>
    <property type="molecule type" value="Genomic_DNA"/>
</dbReference>
<dbReference type="InterPro" id="IPR006683">
    <property type="entry name" value="Thioestr_dom"/>
</dbReference>
<dbReference type="InterPro" id="IPR050509">
    <property type="entry name" value="CoA-transferase_III"/>
</dbReference>
<dbReference type="NCBIfam" id="TIGR00369">
    <property type="entry name" value="unchar_dom_1"/>
    <property type="match status" value="1"/>
</dbReference>
<reference evidence="3 4" key="1">
    <citation type="journal article" date="2012" name="J. Bacteriol.">
        <title>De Novo Genome Project of Cupriavidus basilensis OR16.</title>
        <authorList>
            <person name="Cserhati M."/>
            <person name="Kriszt B."/>
            <person name="Szoboszlay S."/>
            <person name="Toth A."/>
            <person name="Szabo I."/>
            <person name="Tancsics A."/>
            <person name="Nagy I."/>
            <person name="Horvath B."/>
            <person name="Nagy I."/>
            <person name="Kukolya J."/>
        </authorList>
    </citation>
    <scope>NUCLEOTIDE SEQUENCE [LARGE SCALE GENOMIC DNA]</scope>
    <source>
        <strain evidence="3 4">OR16</strain>
    </source>
</reference>
<sequence>MEFEAIGPGPFGAMLLADMGADVLRIDRPVAPTDLGPKSATGKRVDVTGRGRRSVTLDLKQPEAREAALALIERADVVIEGFRPGTMERLGLGPEVALARNPRLVYGRMTGWGQTGPMADRAGHDLNYIALSGVLSGIGRAGEAPVPPLNLVGDYGGGGMLLALGVVAALLNVQRGGAGQVVDAAMIEGAAQLGAVVWGLLASGNWREERASNLLDGGTPWYDSYRTSDGHYMAVGAVESRFYAELLEKLGLAGKDLPKQHDRSGWPVLRQHFEAAFLTRTRGEWCAVFEGSDACVAPVLGFAEAPHHPQHRARGSFVEVAGVVQPGPAPRFLGTPSVVAGPAPARGEHGGAALRDWGFDAHAVARLRALAQARAPPDHRVNAMSQLQSSAAATLPHQNPQARGVPDGFEPVIGAKGFMRFCGEFYLHAERPVMGVRIAHEHLNAIGIAHGGFMAMLADSAFGVVMVRRFGTLQPRTLHLSVDYLGPVHAGDWVEAHVDMLKQGRRVANVNCRIMVGDRTALHAAGVFYLGNSDGRPDRIASVSPLEGRAPS</sequence>
<dbReference type="SUPFAM" id="SSF89796">
    <property type="entry name" value="CoA-transferase family III (CaiB/BaiF)"/>
    <property type="match status" value="1"/>
</dbReference>
<evidence type="ECO:0000256" key="1">
    <source>
        <dbReference type="ARBA" id="ARBA00022801"/>
    </source>
</evidence>
<dbReference type="InterPro" id="IPR023606">
    <property type="entry name" value="CoA-Trfase_III_dom_1_sf"/>
</dbReference>
<dbReference type="InterPro" id="IPR029069">
    <property type="entry name" value="HotDog_dom_sf"/>
</dbReference>
<dbReference type="Pfam" id="PF03061">
    <property type="entry name" value="4HBT"/>
    <property type="match status" value="1"/>
</dbReference>
<dbReference type="Proteomes" id="UP000005808">
    <property type="component" value="Unassembled WGS sequence"/>
</dbReference>
<protein>
    <submittedName>
        <fullName evidence="3">Alpha-methylacyl-CoA racemase</fullName>
    </submittedName>
</protein>
<dbReference type="PANTHER" id="PTHR48228:SF5">
    <property type="entry name" value="ALPHA-METHYLACYL-COA RACEMASE"/>
    <property type="match status" value="1"/>
</dbReference>
<dbReference type="PANTHER" id="PTHR48228">
    <property type="entry name" value="SUCCINYL-COA--D-CITRAMALATE COA-TRANSFERASE"/>
    <property type="match status" value="1"/>
</dbReference>
<keyword evidence="1" id="KW-0378">Hydrolase</keyword>
<evidence type="ECO:0000259" key="2">
    <source>
        <dbReference type="Pfam" id="PF03061"/>
    </source>
</evidence>
<feature type="domain" description="Thioesterase" evidence="2">
    <location>
        <begin position="447"/>
        <end position="519"/>
    </location>
</feature>
<comment type="caution">
    <text evidence="3">The sequence shown here is derived from an EMBL/GenBank/DDBJ whole genome shotgun (WGS) entry which is preliminary data.</text>
</comment>